<accession>A0AAV4W509</accession>
<dbReference type="PANTHER" id="PTHR45930:SF4">
    <property type="entry name" value="ADHESION G PROTEIN-COUPLED RECEPTOR A3"/>
    <property type="match status" value="1"/>
</dbReference>
<keyword evidence="2" id="KW-0433">Leucine-rich repeat</keyword>
<comment type="caution">
    <text evidence="6">The sequence shown here is derived from an EMBL/GenBank/DDBJ whole genome shotgun (WGS) entry which is preliminary data.</text>
</comment>
<keyword evidence="4" id="KW-0675">Receptor</keyword>
<dbReference type="InterPro" id="IPR001611">
    <property type="entry name" value="Leu-rich_rpt"/>
</dbReference>
<dbReference type="Proteomes" id="UP001054837">
    <property type="component" value="Unassembled WGS sequence"/>
</dbReference>
<evidence type="ECO:0000256" key="4">
    <source>
        <dbReference type="ARBA" id="ARBA00023170"/>
    </source>
</evidence>
<sequence>MFLCILVLAFAIFAKSQSQCPNFIPLQPCSCNTVKDKSGKEFSTITCTELHSEDVLQSVLVACKQFSIYELELIDSSFMYLPHDSFVGTTIEVLSIRNSAIYSLSDSNVAFEGLNNQLHLIEVINCSYTSSWDWTQLSKLNRLMEIHVSESELISITDGLSTLQHIDIEAFVFHGNHIEMLEDNVFAPFVYLKRLALDNNQIKEVKRSMFPNPAKKLKILGLSYNQLQDLPADLFTNMPELKSLYLTGNPLSTISENVFKPVWDQLHLILFYGTRLSCDCKIAWLTKANNSKKYMHAECYGPENFRGRFLESLKPNELNC</sequence>
<evidence type="ECO:0000313" key="6">
    <source>
        <dbReference type="EMBL" id="GIY77011.1"/>
    </source>
</evidence>
<organism evidence="6 7">
    <name type="scientific">Caerostris darwini</name>
    <dbReference type="NCBI Taxonomy" id="1538125"/>
    <lineage>
        <taxon>Eukaryota</taxon>
        <taxon>Metazoa</taxon>
        <taxon>Ecdysozoa</taxon>
        <taxon>Arthropoda</taxon>
        <taxon>Chelicerata</taxon>
        <taxon>Arachnida</taxon>
        <taxon>Araneae</taxon>
        <taxon>Araneomorphae</taxon>
        <taxon>Entelegynae</taxon>
        <taxon>Araneoidea</taxon>
        <taxon>Araneidae</taxon>
        <taxon>Caerostris</taxon>
    </lineage>
</organism>
<protein>
    <submittedName>
        <fullName evidence="6">Slit-like protein</fullName>
    </submittedName>
</protein>
<dbReference type="InterPro" id="IPR032675">
    <property type="entry name" value="LRR_dom_sf"/>
</dbReference>
<evidence type="ECO:0000256" key="3">
    <source>
        <dbReference type="ARBA" id="ARBA00022737"/>
    </source>
</evidence>
<keyword evidence="5" id="KW-0732">Signal</keyword>
<dbReference type="GO" id="GO:0005886">
    <property type="term" value="C:plasma membrane"/>
    <property type="evidence" value="ECO:0007669"/>
    <property type="project" value="TreeGrafter"/>
</dbReference>
<reference evidence="6 7" key="1">
    <citation type="submission" date="2021-06" db="EMBL/GenBank/DDBJ databases">
        <title>Caerostris darwini draft genome.</title>
        <authorList>
            <person name="Kono N."/>
            <person name="Arakawa K."/>
        </authorList>
    </citation>
    <scope>NUCLEOTIDE SEQUENCE [LARGE SCALE GENOMIC DNA]</scope>
</reference>
<dbReference type="SMART" id="SM00369">
    <property type="entry name" value="LRR_TYP"/>
    <property type="match status" value="3"/>
</dbReference>
<evidence type="ECO:0000256" key="2">
    <source>
        <dbReference type="ARBA" id="ARBA00022614"/>
    </source>
</evidence>
<dbReference type="InterPro" id="IPR003591">
    <property type="entry name" value="Leu-rich_rpt_typical-subtyp"/>
</dbReference>
<dbReference type="Pfam" id="PF13855">
    <property type="entry name" value="LRR_8"/>
    <property type="match status" value="1"/>
</dbReference>
<evidence type="ECO:0000256" key="1">
    <source>
        <dbReference type="ARBA" id="ARBA00007343"/>
    </source>
</evidence>
<proteinExistence type="inferred from homology"/>
<dbReference type="PROSITE" id="PS51450">
    <property type="entry name" value="LRR"/>
    <property type="match status" value="1"/>
</dbReference>
<keyword evidence="7" id="KW-1185">Reference proteome</keyword>
<dbReference type="Gene3D" id="3.80.10.10">
    <property type="entry name" value="Ribonuclease Inhibitor"/>
    <property type="match status" value="1"/>
</dbReference>
<name>A0AAV4W509_9ARAC</name>
<dbReference type="EMBL" id="BPLQ01014068">
    <property type="protein sequence ID" value="GIY77011.1"/>
    <property type="molecule type" value="Genomic_DNA"/>
</dbReference>
<feature type="chain" id="PRO_5043539973" evidence="5">
    <location>
        <begin position="19"/>
        <end position="320"/>
    </location>
</feature>
<gene>
    <name evidence="6" type="primary">X975_03176</name>
    <name evidence="6" type="ORF">CDAR_273391</name>
</gene>
<evidence type="ECO:0000313" key="7">
    <source>
        <dbReference type="Proteomes" id="UP001054837"/>
    </source>
</evidence>
<feature type="signal peptide" evidence="5">
    <location>
        <begin position="1"/>
        <end position="18"/>
    </location>
</feature>
<keyword evidence="3" id="KW-0677">Repeat</keyword>
<dbReference type="AlphaFoldDB" id="A0AAV4W509"/>
<comment type="similarity">
    <text evidence="1">Belongs to the G-protein coupled receptor 2 family. Adhesion G-protein coupled receptor (ADGR) subfamily.</text>
</comment>
<dbReference type="PANTHER" id="PTHR45930">
    <property type="entry name" value="G-PROTEIN COUPLED RECEPTOR 124-LIKE PROTEIN"/>
    <property type="match status" value="1"/>
</dbReference>
<evidence type="ECO:0000256" key="5">
    <source>
        <dbReference type="SAM" id="SignalP"/>
    </source>
</evidence>
<dbReference type="SUPFAM" id="SSF52058">
    <property type="entry name" value="L domain-like"/>
    <property type="match status" value="1"/>
</dbReference>
<dbReference type="GO" id="GO:0007166">
    <property type="term" value="P:cell surface receptor signaling pathway"/>
    <property type="evidence" value="ECO:0007669"/>
    <property type="project" value="TreeGrafter"/>
</dbReference>
<dbReference type="InterPro" id="IPR051963">
    <property type="entry name" value="Adhesion_GPCR_A"/>
</dbReference>